<dbReference type="GeneID" id="9499726"/>
<evidence type="ECO:0000313" key="2">
    <source>
        <dbReference type="EMBL" id="ADL19872.1"/>
    </source>
</evidence>
<feature type="transmembrane region" description="Helical" evidence="1">
    <location>
        <begin position="337"/>
        <end position="354"/>
    </location>
</feature>
<dbReference type="Proteomes" id="UP000000346">
    <property type="component" value="Chromosome"/>
</dbReference>
<keyword evidence="1" id="KW-1133">Transmembrane helix</keyword>
<sequence length="657" mass="72678">MRRNVAFYLVLLAAYAAYSAAWSYIALAKVYGLRVTLGDLGIIVQGAWDSVHSGVQGFVNYLTGQAALLIYALFLPLGPHMIEALVIFQTLWLGAAAFPIFAIARRYLRSDVAALMLAISYLIYFPLAGVNWFDVHRQALFPTLFITSYYLYLRGGRSRYVSVPLMIFSSMLRFGYEVYPLWFGVTLVGYWALRDRRERFGLAAGLTLIVASLLLAAYNVGILTSLFTSPTKAIQAAPASVSSTASTYLRLTPGLSQLLSINIVAPPVAEPGHVQLLYVRGYVVDALTIGLSLLPVLFLPLLSWRWAPALLPFIALLAFSSYWGYHYPYFFRFEYPSIIMAPVWLGTVEGAAVISRGSRRVATYVAAGVLVMSAVTAAFFEPYGPLNYMSFTDYQLSQWTSFNVTYYESMIDVINMVPRNATMIAAQDNMPELLPRPNGDVLLGCIEANQSQYIVVNVIHGLYLYYDNTDVCGKSMLEVADWALRSGYGIVAEEGGTMLLERNYSGGVVAFRPYSYSYGAGDLWPLFTAWYGKGYINVTSFHYGRLEGLFAEPHALNFLPGRYNVTFYVMNDGLSPSTRLYAVVTGYYISGDGLLTQITLLNESVPVSLLPQGRWVRLTLSFYSPTLVGLGSVTLLSDDVNGTLLIRGFSIAQTSPS</sequence>
<dbReference type="RefSeq" id="WP_013267384.1">
    <property type="nucleotide sequence ID" value="NC_014374.1"/>
</dbReference>
<feature type="transmembrane region" description="Helical" evidence="1">
    <location>
        <begin position="277"/>
        <end position="299"/>
    </location>
</feature>
<feature type="transmembrane region" description="Helical" evidence="1">
    <location>
        <begin position="84"/>
        <end position="104"/>
    </location>
</feature>
<gene>
    <name evidence="2" type="ordered locus">ASAC_1467</name>
</gene>
<reference evidence="2 3" key="1">
    <citation type="journal article" date="2010" name="Appl. Environ. Microbiol.">
        <title>The genome sequence of the crenarchaeon Acidilobus saccharovorans supports a new order, Acidilobales, and suggests an important ecological role in terrestrial acidic hot springs.</title>
        <authorList>
            <person name="Mardanov A.V."/>
            <person name="Svetlitchnyi V.A."/>
            <person name="Beletsky A.V."/>
            <person name="Prokofeva M.I."/>
            <person name="Bonch-Osmolovskaya E.A."/>
            <person name="Ravin N.V."/>
            <person name="Skryabin K.G."/>
        </authorList>
    </citation>
    <scope>NUCLEOTIDE SEQUENCE [LARGE SCALE GENOMIC DNA]</scope>
    <source>
        <strain evidence="3">DSM 16705 / JCM 18335 / VKM B-2471 / 345-15</strain>
    </source>
</reference>
<evidence type="ECO:0000313" key="3">
    <source>
        <dbReference type="Proteomes" id="UP000000346"/>
    </source>
</evidence>
<dbReference type="HOGENOM" id="CLU_417178_0_0_2"/>
<organism evidence="2 3">
    <name type="scientific">Acidilobus saccharovorans (strain DSM 16705 / JCM 18335 / VKM B-2471 / 345-15)</name>
    <dbReference type="NCBI Taxonomy" id="666510"/>
    <lineage>
        <taxon>Archaea</taxon>
        <taxon>Thermoproteota</taxon>
        <taxon>Thermoprotei</taxon>
        <taxon>Acidilobales</taxon>
        <taxon>Acidilobaceae</taxon>
        <taxon>Acidilobus</taxon>
    </lineage>
</organism>
<dbReference type="Pfam" id="PF09852">
    <property type="entry name" value="DUF2079"/>
    <property type="match status" value="1"/>
</dbReference>
<dbReference type="STRING" id="666510.ASAC_1467"/>
<keyword evidence="1" id="KW-0472">Membrane</keyword>
<keyword evidence="1" id="KW-0812">Transmembrane</keyword>
<name>D9PZ85_ACIS3</name>
<proteinExistence type="predicted"/>
<feature type="transmembrane region" description="Helical" evidence="1">
    <location>
        <begin position="306"/>
        <end position="325"/>
    </location>
</feature>
<feature type="transmembrane region" description="Helical" evidence="1">
    <location>
        <begin position="58"/>
        <end position="78"/>
    </location>
</feature>
<accession>D9PZ85</accession>
<dbReference type="EMBL" id="CP001742">
    <property type="protein sequence ID" value="ADL19872.1"/>
    <property type="molecule type" value="Genomic_DNA"/>
</dbReference>
<feature type="transmembrane region" description="Helical" evidence="1">
    <location>
        <begin position="174"/>
        <end position="193"/>
    </location>
</feature>
<feature type="transmembrane region" description="Helical" evidence="1">
    <location>
        <begin position="205"/>
        <end position="227"/>
    </location>
</feature>
<feature type="transmembrane region" description="Helical" evidence="1">
    <location>
        <begin position="111"/>
        <end position="129"/>
    </location>
</feature>
<evidence type="ECO:0000256" key="1">
    <source>
        <dbReference type="SAM" id="Phobius"/>
    </source>
</evidence>
<dbReference type="eggNOG" id="arCOG03812">
    <property type="taxonomic scope" value="Archaea"/>
</dbReference>
<evidence type="ECO:0008006" key="4">
    <source>
        <dbReference type="Google" id="ProtNLM"/>
    </source>
</evidence>
<dbReference type="AlphaFoldDB" id="D9PZ85"/>
<feature type="transmembrane region" description="Helical" evidence="1">
    <location>
        <begin position="135"/>
        <end position="153"/>
    </location>
</feature>
<keyword evidence="3" id="KW-1185">Reference proteome</keyword>
<dbReference type="InterPro" id="IPR018650">
    <property type="entry name" value="STSV1_Orf64"/>
</dbReference>
<feature type="transmembrane region" description="Helical" evidence="1">
    <location>
        <begin position="361"/>
        <end position="380"/>
    </location>
</feature>
<dbReference type="InParanoid" id="D9PZ85"/>
<protein>
    <recommendedName>
        <fullName evidence="4">DUF2079 domain-containing protein</fullName>
    </recommendedName>
</protein>
<dbReference type="KEGG" id="asc:ASAC_1467"/>
<dbReference type="OrthoDB" id="56368at2157"/>